<dbReference type="InterPro" id="IPR050858">
    <property type="entry name" value="Mal-CoA-ACP_Trans/PKS_FabD"/>
</dbReference>
<evidence type="ECO:0000256" key="2">
    <source>
        <dbReference type="ARBA" id="ARBA00022679"/>
    </source>
</evidence>
<dbReference type="InterPro" id="IPR016035">
    <property type="entry name" value="Acyl_Trfase/lysoPLipase"/>
</dbReference>
<feature type="domain" description="Malonyl-CoA:ACP transacylase (MAT)" evidence="5">
    <location>
        <begin position="19"/>
        <end position="323"/>
    </location>
</feature>
<dbReference type="EC" id="2.3.1.39" evidence="1"/>
<dbReference type="InterPro" id="IPR016036">
    <property type="entry name" value="Malonyl_transacylase_ACP-bd"/>
</dbReference>
<evidence type="ECO:0000313" key="6">
    <source>
        <dbReference type="EMBL" id="QVI20392.1"/>
    </source>
</evidence>
<organism evidence="6 7">
    <name type="scientific">Nocardia tengchongensis</name>
    <dbReference type="NCBI Taxonomy" id="2055889"/>
    <lineage>
        <taxon>Bacteria</taxon>
        <taxon>Bacillati</taxon>
        <taxon>Actinomycetota</taxon>
        <taxon>Actinomycetes</taxon>
        <taxon>Mycobacteriales</taxon>
        <taxon>Nocardiaceae</taxon>
        <taxon>Nocardia</taxon>
    </lineage>
</organism>
<evidence type="ECO:0000256" key="1">
    <source>
        <dbReference type="ARBA" id="ARBA00013258"/>
    </source>
</evidence>
<comment type="catalytic activity">
    <reaction evidence="4">
        <text>holo-[ACP] + malonyl-CoA = malonyl-[ACP] + CoA</text>
        <dbReference type="Rhea" id="RHEA:41792"/>
        <dbReference type="Rhea" id="RHEA-COMP:9623"/>
        <dbReference type="Rhea" id="RHEA-COMP:9685"/>
        <dbReference type="ChEBI" id="CHEBI:57287"/>
        <dbReference type="ChEBI" id="CHEBI:57384"/>
        <dbReference type="ChEBI" id="CHEBI:64479"/>
        <dbReference type="ChEBI" id="CHEBI:78449"/>
        <dbReference type="EC" id="2.3.1.39"/>
    </reaction>
</comment>
<sequence>MSHPAAAHTRLDVEPYALLAPGQGSQKPGMLTDWLSLPGAERSLARWSEICDLDLLRLGTTADATELVDTATTQPLVVAAALLAVQALHAAGGLGPDTMVAGHSVGELAAAAAAGVISPDDAIALAAIRGHAMADACAADRTGMAAVLGGRPEEVLTRIAELDLVPANHNAPGHLVVAGRIEALAALSADRPADAKVVVLPVAGAFHTEFMAAARDTVTRAIGKLVPRNPIRPLLSNLDGRPVTSGADALTKIAAQITRPVRWDLCTTTLRQARLTTLLELPPAGVLTAIAKRELPHLNRHPLRTPATLTTALDALTTPNRPGSTP</sequence>
<dbReference type="Gene3D" id="3.40.366.10">
    <property type="entry name" value="Malonyl-Coenzyme A Acyl Carrier Protein, domain 2"/>
    <property type="match status" value="1"/>
</dbReference>
<keyword evidence="2" id="KW-0808">Transferase</keyword>
<dbReference type="PANTHER" id="PTHR42681:SF1">
    <property type="entry name" value="MALONYL-COA-ACYL CARRIER PROTEIN TRANSACYLASE, MITOCHONDRIAL"/>
    <property type="match status" value="1"/>
</dbReference>
<dbReference type="SUPFAM" id="SSF52151">
    <property type="entry name" value="FabD/lysophospholipase-like"/>
    <property type="match status" value="1"/>
</dbReference>
<proteinExistence type="predicted"/>
<evidence type="ECO:0000313" key="7">
    <source>
        <dbReference type="Proteomes" id="UP000683310"/>
    </source>
</evidence>
<dbReference type="InterPro" id="IPR001227">
    <property type="entry name" value="Ac_transferase_dom_sf"/>
</dbReference>
<evidence type="ECO:0000256" key="4">
    <source>
        <dbReference type="ARBA" id="ARBA00048462"/>
    </source>
</evidence>
<protein>
    <recommendedName>
        <fullName evidence="1">[acyl-carrier-protein] S-malonyltransferase</fullName>
        <ecNumber evidence="1">2.3.1.39</ecNumber>
    </recommendedName>
</protein>
<dbReference type="InterPro" id="IPR014043">
    <property type="entry name" value="Acyl_transferase_dom"/>
</dbReference>
<keyword evidence="3" id="KW-0012">Acyltransferase</keyword>
<evidence type="ECO:0000259" key="5">
    <source>
        <dbReference type="SMART" id="SM00827"/>
    </source>
</evidence>
<dbReference type="Gene3D" id="3.30.70.250">
    <property type="entry name" value="Malonyl-CoA ACP transacylase, ACP-binding"/>
    <property type="match status" value="1"/>
</dbReference>
<dbReference type="EMBL" id="CP074371">
    <property type="protein sequence ID" value="QVI20392.1"/>
    <property type="molecule type" value="Genomic_DNA"/>
</dbReference>
<dbReference type="PANTHER" id="PTHR42681">
    <property type="entry name" value="MALONYL-COA-ACYL CARRIER PROTEIN TRANSACYLASE, MITOCHONDRIAL"/>
    <property type="match status" value="1"/>
</dbReference>
<evidence type="ECO:0000256" key="3">
    <source>
        <dbReference type="ARBA" id="ARBA00023315"/>
    </source>
</evidence>
<dbReference type="Pfam" id="PF00698">
    <property type="entry name" value="Acyl_transf_1"/>
    <property type="match status" value="1"/>
</dbReference>
<dbReference type="Proteomes" id="UP000683310">
    <property type="component" value="Chromosome"/>
</dbReference>
<gene>
    <name evidence="6" type="ORF">KHQ06_30070</name>
</gene>
<name>A0ABX8CKA3_9NOCA</name>
<keyword evidence="7" id="KW-1185">Reference proteome</keyword>
<dbReference type="SMART" id="SM00827">
    <property type="entry name" value="PKS_AT"/>
    <property type="match status" value="1"/>
</dbReference>
<accession>A0ABX8CKA3</accession>
<reference evidence="6 7" key="1">
    <citation type="submission" date="2021-04" db="EMBL/GenBank/DDBJ databases">
        <title>Nocardia tengchongensis.</title>
        <authorList>
            <person name="Zhuang k."/>
            <person name="Ran Y."/>
            <person name="Li W."/>
        </authorList>
    </citation>
    <scope>NUCLEOTIDE SEQUENCE [LARGE SCALE GENOMIC DNA]</scope>
    <source>
        <strain evidence="6 7">CFH S0057</strain>
    </source>
</reference>
<dbReference type="SUPFAM" id="SSF55048">
    <property type="entry name" value="Probable ACP-binding domain of malonyl-CoA ACP transacylase"/>
    <property type="match status" value="1"/>
</dbReference>